<name>A0A387BEW4_9LACT</name>
<gene>
    <name evidence="1" type="ORF">D7I46_06610</name>
</gene>
<evidence type="ECO:0000313" key="1">
    <source>
        <dbReference type="EMBL" id="AYG00794.1"/>
    </source>
</evidence>
<dbReference type="SUPFAM" id="SSF160379">
    <property type="entry name" value="SP0830-like"/>
    <property type="match status" value="1"/>
</dbReference>
<proteinExistence type="predicted"/>
<protein>
    <submittedName>
        <fullName evidence="1">DUF1697 domain-containing protein</fullName>
    </submittedName>
</protein>
<dbReference type="RefSeq" id="WP_120772182.1">
    <property type="nucleotide sequence ID" value="NZ_CP032627.1"/>
</dbReference>
<dbReference type="PANTHER" id="PTHR36439:SF1">
    <property type="entry name" value="DUF1697 DOMAIN-CONTAINING PROTEIN"/>
    <property type="match status" value="1"/>
</dbReference>
<reference evidence="1 2" key="1">
    <citation type="submission" date="2018-09" db="EMBL/GenBank/DDBJ databases">
        <title>Genome sequencing of strain 1JSPR-7.</title>
        <authorList>
            <person name="Heo J."/>
            <person name="Kim S.-J."/>
            <person name="Kwon S.-W."/>
        </authorList>
    </citation>
    <scope>NUCLEOTIDE SEQUENCE [LARGE SCALE GENOMIC DNA]</scope>
    <source>
        <strain evidence="1 2">1JSPR-7</strain>
    </source>
</reference>
<dbReference type="Pfam" id="PF08002">
    <property type="entry name" value="DUF1697"/>
    <property type="match status" value="1"/>
</dbReference>
<dbReference type="EMBL" id="CP032627">
    <property type="protein sequence ID" value="AYG00794.1"/>
    <property type="molecule type" value="Genomic_DNA"/>
</dbReference>
<accession>A0A387BEW4</accession>
<dbReference type="AlphaFoldDB" id="A0A387BEW4"/>
<dbReference type="Gene3D" id="3.30.70.1280">
    <property type="entry name" value="SP0830-like domains"/>
    <property type="match status" value="1"/>
</dbReference>
<dbReference type="Proteomes" id="UP000269374">
    <property type="component" value="Chromosome"/>
</dbReference>
<dbReference type="PANTHER" id="PTHR36439">
    <property type="entry name" value="BLL4334 PROTEIN"/>
    <property type="match status" value="1"/>
</dbReference>
<dbReference type="PIRSF" id="PIRSF008502">
    <property type="entry name" value="UCP008502"/>
    <property type="match status" value="1"/>
</dbReference>
<dbReference type="InterPro" id="IPR012545">
    <property type="entry name" value="DUF1697"/>
</dbReference>
<keyword evidence="2" id="KW-1185">Reference proteome</keyword>
<dbReference type="KEGG" id="lact:D7I46_06610"/>
<organism evidence="1 2">
    <name type="scientific">Lactococcus allomyrinae</name>
    <dbReference type="NCBI Taxonomy" id="2419773"/>
    <lineage>
        <taxon>Bacteria</taxon>
        <taxon>Bacillati</taxon>
        <taxon>Bacillota</taxon>
        <taxon>Bacilli</taxon>
        <taxon>Lactobacillales</taxon>
        <taxon>Streptococcaceae</taxon>
        <taxon>Lactococcus</taxon>
    </lineage>
</organism>
<sequence>MKYIAFLRGINVGGVKIKMTDLKSEFEHQGLTTVQTILNTGNVIFDSPTTLPDLSFLPVFTFIKTAPELKSIAQNNPFNKKENFHIYVFIAQTDFAKLALEEFLKLKTIEEAGSVVEDVFYWQVPIGSTLHTPFGKILGKKQYKEKFTSRNLNTIEKIVSKL</sequence>
<evidence type="ECO:0000313" key="2">
    <source>
        <dbReference type="Proteomes" id="UP000269374"/>
    </source>
</evidence>
<dbReference type="OrthoDB" id="9806494at2"/>